<dbReference type="Gramene" id="TraesCS7D03G1271800.1">
    <property type="protein sequence ID" value="TraesCS7D03G1271800.1.CDS1"/>
    <property type="gene ID" value="TraesCS7D03G1271800"/>
</dbReference>
<reference evidence="2" key="1">
    <citation type="submission" date="2018-08" db="EMBL/GenBank/DDBJ databases">
        <authorList>
            <person name="Rossello M."/>
        </authorList>
    </citation>
    <scope>NUCLEOTIDE SEQUENCE [LARGE SCALE GENOMIC DNA]</scope>
    <source>
        <strain evidence="2">cv. Chinese Spring</strain>
    </source>
</reference>
<dbReference type="Gramene" id="TraesCLE_scaffold_123381_01G000300.1">
    <property type="protein sequence ID" value="TraesCLE_scaffold_123381_01G000300.1"/>
    <property type="gene ID" value="TraesCLE_scaffold_123381_01G000300"/>
</dbReference>
<sequence length="153" mass="17455">MKKKLYLLFFTVEGFEQVGEDTDGNDDDPDQDHTEGEHKDELGRNEDDKDNMYDDGDEAIDELDRANFPSKQADPSSSNRSVQRLSASAAEFHPVFMNDDAHDSFVEEIRNSGHKERKREEDVAVINTPCSYKMLTEDSSDIPMSVHLEYCSQ</sequence>
<dbReference type="SMR" id="A0A3B6TTI9"/>
<organism evidence="2">
    <name type="scientific">Triticum aestivum</name>
    <name type="common">Wheat</name>
    <dbReference type="NCBI Taxonomy" id="4565"/>
    <lineage>
        <taxon>Eukaryota</taxon>
        <taxon>Viridiplantae</taxon>
        <taxon>Streptophyta</taxon>
        <taxon>Embryophyta</taxon>
        <taxon>Tracheophyta</taxon>
        <taxon>Spermatophyta</taxon>
        <taxon>Magnoliopsida</taxon>
        <taxon>Liliopsida</taxon>
        <taxon>Poales</taxon>
        <taxon>Poaceae</taxon>
        <taxon>BOP clade</taxon>
        <taxon>Pooideae</taxon>
        <taxon>Triticodae</taxon>
        <taxon>Triticeae</taxon>
        <taxon>Triticinae</taxon>
        <taxon>Triticum</taxon>
    </lineage>
</organism>
<accession>A0A3B6TTI9</accession>
<evidence type="ECO:0000313" key="2">
    <source>
        <dbReference type="EnsemblPlants" id="TraesCS7D02G539800.1.cds1"/>
    </source>
</evidence>
<dbReference type="Gramene" id="TraesJAG7D03G04475390.1">
    <property type="protein sequence ID" value="TraesJAG7D03G04475390.1.CDS1"/>
    <property type="gene ID" value="TraesJAG7D03G04475390"/>
</dbReference>
<dbReference type="AlphaFoldDB" id="A0A3B6TTI9"/>
<dbReference type="Proteomes" id="UP000019116">
    <property type="component" value="Chromosome 7D"/>
</dbReference>
<evidence type="ECO:0000256" key="1">
    <source>
        <dbReference type="SAM" id="MobiDB-lite"/>
    </source>
</evidence>
<feature type="region of interest" description="Disordered" evidence="1">
    <location>
        <begin position="17"/>
        <end position="86"/>
    </location>
</feature>
<feature type="compositionally biased region" description="Basic and acidic residues" evidence="1">
    <location>
        <begin position="31"/>
        <end position="52"/>
    </location>
</feature>
<name>A0A3B6TTI9_WHEAT</name>
<dbReference type="Gramene" id="TraesCS7D02G539800.1">
    <property type="protein sequence ID" value="TraesCS7D02G539800.1.cds1"/>
    <property type="gene ID" value="TraesCS7D02G539800"/>
</dbReference>
<reference evidence="2" key="2">
    <citation type="submission" date="2018-10" db="UniProtKB">
        <authorList>
            <consortium name="EnsemblPlants"/>
        </authorList>
    </citation>
    <scope>IDENTIFICATION</scope>
</reference>
<evidence type="ECO:0000313" key="3">
    <source>
        <dbReference type="Proteomes" id="UP000019116"/>
    </source>
</evidence>
<feature type="compositionally biased region" description="Acidic residues" evidence="1">
    <location>
        <begin position="18"/>
        <end position="30"/>
    </location>
</feature>
<dbReference type="Gramene" id="TraesCAD_scaffold_037728_01G000200.1">
    <property type="protein sequence ID" value="TraesCAD_scaffold_037728_01G000200.1"/>
    <property type="gene ID" value="TraesCAD_scaffold_037728_01G000200"/>
</dbReference>
<dbReference type="Gramene" id="TraesSYM7D03G04545690.1">
    <property type="protein sequence ID" value="TraesSYM7D03G04545690.1.CDS1"/>
    <property type="gene ID" value="TraesSYM7D03G04545690"/>
</dbReference>
<dbReference type="Gramene" id="TraesWEE_scaffold_032573_01G000300.1">
    <property type="protein sequence ID" value="TraesWEE_scaffold_032573_01G000300.1"/>
    <property type="gene ID" value="TraesWEE_scaffold_032573_01G000300"/>
</dbReference>
<keyword evidence="3" id="KW-1185">Reference proteome</keyword>
<proteinExistence type="predicted"/>
<dbReference type="EnsemblPlants" id="TraesCS7D02G539800.1">
    <property type="protein sequence ID" value="TraesCS7D02G539800.1.cds1"/>
    <property type="gene ID" value="TraesCS7D02G539800"/>
</dbReference>
<feature type="compositionally biased region" description="Polar residues" evidence="1">
    <location>
        <begin position="69"/>
        <end position="86"/>
    </location>
</feature>
<dbReference type="STRING" id="4565.A0A3B6TTI9"/>
<protein>
    <submittedName>
        <fullName evidence="2">Uncharacterized protein</fullName>
    </submittedName>
</protein>
<dbReference type="Gramene" id="TraesROB_scaffold_037098_01G000300.1">
    <property type="protein sequence ID" value="TraesROB_scaffold_037098_01G000300.1"/>
    <property type="gene ID" value="TraesROB_scaffold_037098_01G000300"/>
</dbReference>